<feature type="active site" evidence="7">
    <location>
        <position position="259"/>
    </location>
</feature>
<accession>A0A7Y2E5J4</accession>
<evidence type="ECO:0000256" key="6">
    <source>
        <dbReference type="ARBA" id="ARBA00023160"/>
    </source>
</evidence>
<proteinExistence type="inferred from homology"/>
<keyword evidence="2 7" id="KW-0444">Lipid biosynthesis</keyword>
<comment type="pathway">
    <text evidence="7">Lipid metabolism; fatty acid biosynthesis.</text>
</comment>
<dbReference type="HAMAP" id="MF_01815">
    <property type="entry name" value="FabH"/>
    <property type="match status" value="1"/>
</dbReference>
<protein>
    <recommendedName>
        <fullName evidence="7">Beta-ketoacyl-[acyl-carrier-protein] synthase III</fullName>
        <shortName evidence="7">Beta-ketoacyl-ACP synthase III</shortName>
        <shortName evidence="7">KAS III</shortName>
        <ecNumber evidence="7">2.3.1.180</ecNumber>
    </recommendedName>
    <alternativeName>
        <fullName evidence="7">3-oxoacyl-[acyl-carrier-protein] synthase 3</fullName>
    </alternativeName>
    <alternativeName>
        <fullName evidence="7">3-oxoacyl-[acyl-carrier-protein] synthase III</fullName>
    </alternativeName>
</protein>
<keyword evidence="7" id="KW-0511">Multifunctional enzyme</keyword>
<dbReference type="InterPro" id="IPR013747">
    <property type="entry name" value="ACP_syn_III_C"/>
</dbReference>
<comment type="subcellular location">
    <subcellularLocation>
        <location evidence="7">Cytoplasm</location>
    </subcellularLocation>
</comment>
<dbReference type="GO" id="GO:0033818">
    <property type="term" value="F:beta-ketoacyl-acyl-carrier-protein synthase III activity"/>
    <property type="evidence" value="ECO:0007669"/>
    <property type="project" value="UniProtKB-UniRule"/>
</dbReference>
<feature type="domain" description="Beta-ketoacyl-[acyl-carrier-protein] synthase III N-terminal" evidence="9">
    <location>
        <begin position="107"/>
        <end position="189"/>
    </location>
</feature>
<comment type="function">
    <text evidence="7">Catalyzes the condensation reaction of fatty acid synthesis by the addition to an acyl acceptor of two carbons from malonyl-ACP. Catalyzes the first condensation reaction which initiates fatty acid synthesis and may therefore play a role in governing the total rate of fatty acid production. Possesses both acetoacetyl-ACP synthase and acetyl transacylase activities. Its substrate specificity determines the biosynthesis of branched-chain and/or straight-chain of fatty acids.</text>
</comment>
<dbReference type="CDD" id="cd00830">
    <property type="entry name" value="KAS_III"/>
    <property type="match status" value="1"/>
</dbReference>
<evidence type="ECO:0000256" key="5">
    <source>
        <dbReference type="ARBA" id="ARBA00023098"/>
    </source>
</evidence>
<feature type="active site" evidence="7">
    <location>
        <position position="113"/>
    </location>
</feature>
<comment type="subunit">
    <text evidence="7">Homodimer.</text>
</comment>
<dbReference type="GO" id="GO:0005737">
    <property type="term" value="C:cytoplasm"/>
    <property type="evidence" value="ECO:0007669"/>
    <property type="project" value="UniProtKB-SubCell"/>
</dbReference>
<feature type="region of interest" description="ACP-binding" evidence="7">
    <location>
        <begin position="260"/>
        <end position="264"/>
    </location>
</feature>
<dbReference type="Gene3D" id="3.40.47.10">
    <property type="match status" value="1"/>
</dbReference>
<dbReference type="UniPathway" id="UPA00094"/>
<dbReference type="InterPro" id="IPR004655">
    <property type="entry name" value="FabH"/>
</dbReference>
<dbReference type="NCBIfam" id="TIGR00747">
    <property type="entry name" value="fabH"/>
    <property type="match status" value="1"/>
</dbReference>
<name>A0A7Y2E5J4_UNCEI</name>
<keyword evidence="7" id="KW-0012">Acyltransferase</keyword>
<evidence type="ECO:0000259" key="9">
    <source>
        <dbReference type="Pfam" id="PF08545"/>
    </source>
</evidence>
<comment type="domain">
    <text evidence="7">The last Arg residue of the ACP-binding site is essential for the weak association between ACP/AcpP and FabH.</text>
</comment>
<dbReference type="NCBIfam" id="NF006829">
    <property type="entry name" value="PRK09352.1"/>
    <property type="match status" value="1"/>
</dbReference>
<dbReference type="EMBL" id="JABDJR010000081">
    <property type="protein sequence ID" value="NNF05581.1"/>
    <property type="molecule type" value="Genomic_DNA"/>
</dbReference>
<dbReference type="GO" id="GO:0004315">
    <property type="term" value="F:3-oxoacyl-[acyl-carrier-protein] synthase activity"/>
    <property type="evidence" value="ECO:0007669"/>
    <property type="project" value="InterPro"/>
</dbReference>
<gene>
    <name evidence="7" type="primary">fabH</name>
    <name evidence="10" type="ORF">HKN21_02360</name>
</gene>
<dbReference type="InterPro" id="IPR016039">
    <property type="entry name" value="Thiolase-like"/>
</dbReference>
<dbReference type="EC" id="2.3.1.180" evidence="7"/>
<comment type="similarity">
    <text evidence="1 7">Belongs to the thiolase-like superfamily. FabH family.</text>
</comment>
<evidence type="ECO:0000256" key="2">
    <source>
        <dbReference type="ARBA" id="ARBA00022516"/>
    </source>
</evidence>
<dbReference type="GO" id="GO:0006633">
    <property type="term" value="P:fatty acid biosynthetic process"/>
    <property type="evidence" value="ECO:0007669"/>
    <property type="project" value="UniProtKB-UniRule"/>
</dbReference>
<keyword evidence="6 7" id="KW-0275">Fatty acid biosynthesis</keyword>
<dbReference type="AlphaFoldDB" id="A0A7Y2E5J4"/>
<comment type="catalytic activity">
    <reaction evidence="7">
        <text>malonyl-[ACP] + acetyl-CoA + H(+) = 3-oxobutanoyl-[ACP] + CO2 + CoA</text>
        <dbReference type="Rhea" id="RHEA:12080"/>
        <dbReference type="Rhea" id="RHEA-COMP:9623"/>
        <dbReference type="Rhea" id="RHEA-COMP:9625"/>
        <dbReference type="ChEBI" id="CHEBI:15378"/>
        <dbReference type="ChEBI" id="CHEBI:16526"/>
        <dbReference type="ChEBI" id="CHEBI:57287"/>
        <dbReference type="ChEBI" id="CHEBI:57288"/>
        <dbReference type="ChEBI" id="CHEBI:78449"/>
        <dbReference type="ChEBI" id="CHEBI:78450"/>
        <dbReference type="EC" id="2.3.1.180"/>
    </reaction>
</comment>
<dbReference type="Proteomes" id="UP000547674">
    <property type="component" value="Unassembled WGS sequence"/>
</dbReference>
<dbReference type="PANTHER" id="PTHR43091:SF1">
    <property type="entry name" value="BETA-KETOACYL-[ACYL-CARRIER-PROTEIN] SYNTHASE III, CHLOROPLASTIC"/>
    <property type="match status" value="1"/>
</dbReference>
<keyword evidence="7" id="KW-0963">Cytoplasm</keyword>
<evidence type="ECO:0000313" key="10">
    <source>
        <dbReference type="EMBL" id="NNF05581.1"/>
    </source>
</evidence>
<dbReference type="Pfam" id="PF08545">
    <property type="entry name" value="ACP_syn_III"/>
    <property type="match status" value="1"/>
</dbReference>
<evidence type="ECO:0000256" key="4">
    <source>
        <dbReference type="ARBA" id="ARBA00022832"/>
    </source>
</evidence>
<reference evidence="10 11" key="1">
    <citation type="submission" date="2020-03" db="EMBL/GenBank/DDBJ databases">
        <title>Metabolic flexibility allows generalist bacteria to become dominant in a frequently disturbed ecosystem.</title>
        <authorList>
            <person name="Chen Y.-J."/>
            <person name="Leung P.M."/>
            <person name="Bay S.K."/>
            <person name="Hugenholtz P."/>
            <person name="Kessler A.J."/>
            <person name="Shelley G."/>
            <person name="Waite D.W."/>
            <person name="Cook P.L."/>
            <person name="Greening C."/>
        </authorList>
    </citation>
    <scope>NUCLEOTIDE SEQUENCE [LARGE SCALE GENOMIC DNA]</scope>
    <source>
        <strain evidence="10">SS_bin_28</strain>
    </source>
</reference>
<comment type="caution">
    <text evidence="10">The sequence shown here is derived from an EMBL/GenBank/DDBJ whole genome shotgun (WGS) entry which is preliminary data.</text>
</comment>
<dbReference type="SUPFAM" id="SSF53901">
    <property type="entry name" value="Thiolase-like"/>
    <property type="match status" value="1"/>
</dbReference>
<dbReference type="Pfam" id="PF08541">
    <property type="entry name" value="ACP_syn_III_C"/>
    <property type="match status" value="1"/>
</dbReference>
<evidence type="ECO:0000259" key="8">
    <source>
        <dbReference type="Pfam" id="PF08541"/>
    </source>
</evidence>
<sequence length="332" mass="36064">MRYTRIAGVGHYVPERVVSNHELEKHMETSDEWIVERSGIRERRFAADTETSTDLGLAAAKAALDNAGWKPEDVQFIVYATLSPDMFFPGNGVLLQRDLGIEGVGALDVRNQCSGFIYGLATADGFIRMGMYDRVLLVGAELHSSGLVMTTEGRDTAVLFGDGGGAVCLEVTDDPDGGRLLAHNLHADGRYAEDLAMLAPSAAKRPWFSASMIDEGLTTTKMNGREVFRHAVTRFPQAINEVLEQEGVQASDIDLLIPHQANLRIIDAVKKKMGLSDDKVFANLQKYGNTTAASIPLAFSEAVAEGRAKRGDLICMAAFGSGFTWGASLFRF</sequence>
<evidence type="ECO:0000256" key="7">
    <source>
        <dbReference type="HAMAP-Rule" id="MF_01815"/>
    </source>
</evidence>
<keyword evidence="3 7" id="KW-0808">Transferase</keyword>
<evidence type="ECO:0000256" key="3">
    <source>
        <dbReference type="ARBA" id="ARBA00022679"/>
    </source>
</evidence>
<dbReference type="PANTHER" id="PTHR43091">
    <property type="entry name" value="3-OXOACYL-[ACYL-CARRIER-PROTEIN] SYNTHASE"/>
    <property type="match status" value="1"/>
</dbReference>
<keyword evidence="5 7" id="KW-0443">Lipid metabolism</keyword>
<feature type="domain" description="Beta-ketoacyl-[acyl-carrier-protein] synthase III C-terminal" evidence="8">
    <location>
        <begin position="243"/>
        <end position="331"/>
    </location>
</feature>
<keyword evidence="4 7" id="KW-0276">Fatty acid metabolism</keyword>
<evidence type="ECO:0000256" key="1">
    <source>
        <dbReference type="ARBA" id="ARBA00008642"/>
    </source>
</evidence>
<evidence type="ECO:0000313" key="11">
    <source>
        <dbReference type="Proteomes" id="UP000547674"/>
    </source>
</evidence>
<dbReference type="InterPro" id="IPR013751">
    <property type="entry name" value="ACP_syn_III_N"/>
</dbReference>
<feature type="active site" evidence="7">
    <location>
        <position position="289"/>
    </location>
</feature>
<organism evidence="10 11">
    <name type="scientific">Eiseniibacteriota bacterium</name>
    <dbReference type="NCBI Taxonomy" id="2212470"/>
    <lineage>
        <taxon>Bacteria</taxon>
        <taxon>Candidatus Eiseniibacteriota</taxon>
    </lineage>
</organism>